<dbReference type="InterPro" id="IPR019734">
    <property type="entry name" value="TPR_rpt"/>
</dbReference>
<evidence type="ECO:0000256" key="2">
    <source>
        <dbReference type="SAM" id="Phobius"/>
    </source>
</evidence>
<protein>
    <submittedName>
        <fullName evidence="3">Tetratricopeptide repeat protein</fullName>
    </submittedName>
</protein>
<name>A0A5C7AT37_9FLAO</name>
<dbReference type="PROSITE" id="PS50293">
    <property type="entry name" value="TPR_REGION"/>
    <property type="match status" value="1"/>
</dbReference>
<dbReference type="Gene3D" id="3.30.565.10">
    <property type="entry name" value="Histidine kinase-like ATPase, C-terminal domain"/>
    <property type="match status" value="1"/>
</dbReference>
<dbReference type="SMART" id="SM00028">
    <property type="entry name" value="TPR"/>
    <property type="match status" value="2"/>
</dbReference>
<dbReference type="RefSeq" id="WP_146889368.1">
    <property type="nucleotide sequence ID" value="NZ_VORX01000001.1"/>
</dbReference>
<keyword evidence="1" id="KW-0802">TPR repeat</keyword>
<gene>
    <name evidence="3" type="ORF">ES711_02325</name>
</gene>
<dbReference type="OrthoDB" id="943406at2"/>
<dbReference type="PROSITE" id="PS50005">
    <property type="entry name" value="TPR"/>
    <property type="match status" value="1"/>
</dbReference>
<sequence length="552" mass="63070">MKIIKSSFLYVYLVLISVLFLSVPACFSQQSQDSLIYYDRLVSHPHDVDDLVKSHDFFSIAKADALKAKDSVKIIYHIFQLARIEHKGGFYSKSEASSVQALQILDKLKDTPYNIHLRTSIYTHLGILYREQKNKPKALELYEKALEIAKSPEDSVKLYNNKSNIYKDVNDYPSAKTELLLAHQLIPRIKDTLTTALVLDNLGYVNYKLKAPDALPLMLQALDLRVNSKNDTKAYPSYKNLAHYYYDTEPIKAKAYALKAYEIATRLNSASYKMDALSLLMEFSTDDYAKAYKHISDSVTTTRQLQENKFALMKYDLSEKVREAQESELISQRAKIVKQRYQFMALSLILISIGLYWVLKSKHKKDSLQKVYETESSISKKIHDDVANNVFQVMTKLQHQNTNEDILDALELIYAKTRDISKEHSVLDLDDSFDAILSDLIISYKSKFINIIVKDISKIKWDAMSTIKKETIYKVLQELLINMTKHSQASLAVISFQDTPHQTVITYTDNGVGCTLITNTGLQNVENRIKAIDGTVIFEPVINKGFKATLNV</sequence>
<dbReference type="AlphaFoldDB" id="A0A5C7AT37"/>
<reference evidence="3 4" key="1">
    <citation type="submission" date="2019-08" db="EMBL/GenBank/DDBJ databases">
        <title>Genome sequence of Gelidibacter salicanalis IC162T.</title>
        <authorList>
            <person name="Bowman J.P."/>
        </authorList>
    </citation>
    <scope>NUCLEOTIDE SEQUENCE [LARGE SCALE GENOMIC DNA]</scope>
    <source>
        <strain evidence="3 4">IC162</strain>
    </source>
</reference>
<dbReference type="EMBL" id="VORX01000001">
    <property type="protein sequence ID" value="TXE10763.1"/>
    <property type="molecule type" value="Genomic_DNA"/>
</dbReference>
<evidence type="ECO:0000313" key="3">
    <source>
        <dbReference type="EMBL" id="TXE10763.1"/>
    </source>
</evidence>
<keyword evidence="2" id="KW-0472">Membrane</keyword>
<dbReference type="SUPFAM" id="SSF48452">
    <property type="entry name" value="TPR-like"/>
    <property type="match status" value="1"/>
</dbReference>
<dbReference type="InterPro" id="IPR011990">
    <property type="entry name" value="TPR-like_helical_dom_sf"/>
</dbReference>
<dbReference type="CDD" id="cd16917">
    <property type="entry name" value="HATPase_UhpB-NarQ-NarX-like"/>
    <property type="match status" value="1"/>
</dbReference>
<feature type="transmembrane region" description="Helical" evidence="2">
    <location>
        <begin position="341"/>
        <end position="359"/>
    </location>
</feature>
<keyword evidence="2" id="KW-1133">Transmembrane helix</keyword>
<organism evidence="3 4">
    <name type="scientific">Gelidibacter salicanalis</name>
    <dbReference type="NCBI Taxonomy" id="291193"/>
    <lineage>
        <taxon>Bacteria</taxon>
        <taxon>Pseudomonadati</taxon>
        <taxon>Bacteroidota</taxon>
        <taxon>Flavobacteriia</taxon>
        <taxon>Flavobacteriales</taxon>
        <taxon>Flavobacteriaceae</taxon>
        <taxon>Gelidibacter</taxon>
    </lineage>
</organism>
<keyword evidence="4" id="KW-1185">Reference proteome</keyword>
<keyword evidence="2" id="KW-0812">Transmembrane</keyword>
<dbReference type="InterPro" id="IPR036890">
    <property type="entry name" value="HATPase_C_sf"/>
</dbReference>
<dbReference type="Proteomes" id="UP000321734">
    <property type="component" value="Unassembled WGS sequence"/>
</dbReference>
<evidence type="ECO:0000313" key="4">
    <source>
        <dbReference type="Proteomes" id="UP000321734"/>
    </source>
</evidence>
<dbReference type="Gene3D" id="1.25.40.10">
    <property type="entry name" value="Tetratricopeptide repeat domain"/>
    <property type="match status" value="2"/>
</dbReference>
<accession>A0A5C7AT37</accession>
<feature type="repeat" description="TPR" evidence="1">
    <location>
        <begin position="119"/>
        <end position="152"/>
    </location>
</feature>
<dbReference type="SUPFAM" id="SSF55874">
    <property type="entry name" value="ATPase domain of HSP90 chaperone/DNA topoisomerase II/histidine kinase"/>
    <property type="match status" value="1"/>
</dbReference>
<dbReference type="Pfam" id="PF13424">
    <property type="entry name" value="TPR_12"/>
    <property type="match status" value="1"/>
</dbReference>
<comment type="caution">
    <text evidence="3">The sequence shown here is derived from an EMBL/GenBank/DDBJ whole genome shotgun (WGS) entry which is preliminary data.</text>
</comment>
<proteinExistence type="predicted"/>
<evidence type="ECO:0000256" key="1">
    <source>
        <dbReference type="PROSITE-ProRule" id="PRU00339"/>
    </source>
</evidence>